<evidence type="ECO:0000313" key="2">
    <source>
        <dbReference type="Proteomes" id="UP000607653"/>
    </source>
</evidence>
<sequence length="24" mass="2522">MNKQISTQAQLSLGGVGLFCGQIQ</sequence>
<dbReference type="Proteomes" id="UP000607653">
    <property type="component" value="Unassembled WGS sequence"/>
</dbReference>
<accession>A0A822ZTC6</accession>
<reference evidence="1 2" key="1">
    <citation type="journal article" date="2020" name="Mol. Biol. Evol.">
        <title>Distinct Expression and Methylation Patterns for Genes with Different Fates following a Single Whole-Genome Duplication in Flowering Plants.</title>
        <authorList>
            <person name="Shi T."/>
            <person name="Rahmani R.S."/>
            <person name="Gugger P.F."/>
            <person name="Wang M."/>
            <person name="Li H."/>
            <person name="Zhang Y."/>
            <person name="Li Z."/>
            <person name="Wang Q."/>
            <person name="Van de Peer Y."/>
            <person name="Marchal K."/>
            <person name="Chen J."/>
        </authorList>
    </citation>
    <scope>NUCLEOTIDE SEQUENCE [LARGE SCALE GENOMIC DNA]</scope>
    <source>
        <tissue evidence="1">Leaf</tissue>
    </source>
</reference>
<dbReference type="EMBL" id="DUZY01000008">
    <property type="protein sequence ID" value="DAD48127.1"/>
    <property type="molecule type" value="Genomic_DNA"/>
</dbReference>
<dbReference type="AlphaFoldDB" id="A0A822ZTC6"/>
<keyword evidence="2" id="KW-1185">Reference proteome</keyword>
<evidence type="ECO:0000313" key="1">
    <source>
        <dbReference type="EMBL" id="DAD48127.1"/>
    </source>
</evidence>
<comment type="caution">
    <text evidence="1">The sequence shown here is derived from an EMBL/GenBank/DDBJ whole genome shotgun (WGS) entry which is preliminary data.</text>
</comment>
<proteinExistence type="predicted"/>
<organism evidence="1 2">
    <name type="scientific">Nelumbo nucifera</name>
    <name type="common">Sacred lotus</name>
    <dbReference type="NCBI Taxonomy" id="4432"/>
    <lineage>
        <taxon>Eukaryota</taxon>
        <taxon>Viridiplantae</taxon>
        <taxon>Streptophyta</taxon>
        <taxon>Embryophyta</taxon>
        <taxon>Tracheophyta</taxon>
        <taxon>Spermatophyta</taxon>
        <taxon>Magnoliopsida</taxon>
        <taxon>Proteales</taxon>
        <taxon>Nelumbonaceae</taxon>
        <taxon>Nelumbo</taxon>
    </lineage>
</organism>
<name>A0A822ZTC6_NELNU</name>
<gene>
    <name evidence="1" type="ORF">HUJ06_018064</name>
</gene>
<protein>
    <submittedName>
        <fullName evidence="1">Uncharacterized protein</fullName>
    </submittedName>
</protein>